<organism evidence="4 5">
    <name type="scientific">Propionispira arboris</name>
    <dbReference type="NCBI Taxonomy" id="84035"/>
    <lineage>
        <taxon>Bacteria</taxon>
        <taxon>Bacillati</taxon>
        <taxon>Bacillota</taxon>
        <taxon>Negativicutes</taxon>
        <taxon>Selenomonadales</taxon>
        <taxon>Selenomonadaceae</taxon>
        <taxon>Propionispira</taxon>
    </lineage>
</organism>
<evidence type="ECO:0000313" key="5">
    <source>
        <dbReference type="Proteomes" id="UP000199662"/>
    </source>
</evidence>
<dbReference type="InterPro" id="IPR052404">
    <property type="entry name" value="SPP1-like_terminase"/>
</dbReference>
<dbReference type="PANTHER" id="PTHR41328:SF3">
    <property type="entry name" value="PBSX PHAGE TERMINASE SMALL SUBUNIT"/>
    <property type="match status" value="1"/>
</dbReference>
<gene>
    <name evidence="4" type="ORF">SAMN05660742_111114</name>
</gene>
<dbReference type="Proteomes" id="UP000199662">
    <property type="component" value="Unassembled WGS sequence"/>
</dbReference>
<name>A0A1H7A8B2_9FIRM</name>
<dbReference type="RefSeq" id="WP_091831951.1">
    <property type="nucleotide sequence ID" value="NZ_FNZK01000011.1"/>
</dbReference>
<reference evidence="4 5" key="1">
    <citation type="submission" date="2016-10" db="EMBL/GenBank/DDBJ databases">
        <authorList>
            <person name="de Groot N.N."/>
        </authorList>
    </citation>
    <scope>NUCLEOTIDE SEQUENCE [LARGE SCALE GENOMIC DNA]</scope>
    <source>
        <strain evidence="4 5">DSM 2179</strain>
    </source>
</reference>
<dbReference type="InterPro" id="IPR005335">
    <property type="entry name" value="Terminase_ssu"/>
</dbReference>
<dbReference type="InterPro" id="IPR018925">
    <property type="entry name" value="XtmA-like_N"/>
</dbReference>
<dbReference type="Pfam" id="PF03592">
    <property type="entry name" value="Terminase_2"/>
    <property type="match status" value="1"/>
</dbReference>
<dbReference type="Pfam" id="PF10668">
    <property type="entry name" value="Phage_terminase"/>
    <property type="match status" value="1"/>
</dbReference>
<dbReference type="Gene3D" id="1.10.10.1400">
    <property type="entry name" value="Terminase, small subunit, N-terminal DNA-binding domain, HTH motif"/>
    <property type="match status" value="1"/>
</dbReference>
<evidence type="ECO:0000256" key="1">
    <source>
        <dbReference type="ARBA" id="ARBA00022612"/>
    </source>
</evidence>
<dbReference type="EMBL" id="FNZK01000011">
    <property type="protein sequence ID" value="SEJ60127.1"/>
    <property type="molecule type" value="Genomic_DNA"/>
</dbReference>
<protein>
    <submittedName>
        <fullName evidence="4">Phage terminase small subunit</fullName>
    </submittedName>
</protein>
<dbReference type="InterPro" id="IPR038713">
    <property type="entry name" value="Terminase_Gp1_N_sf"/>
</dbReference>
<keyword evidence="1" id="KW-1188">Viral release from host cell</keyword>
<sequence>MPRARSPDRDKAFELWKKHKGKIKIKEIAEQLGVSKNLISKWKNLDKWEENLTKSNGKKINKNLTIQSPELTEKKKLNKALFSEVEENEALNEKQKLFCLFFVNNHNATQAYLRAYTCTYTTAMVNGFKLLRNTKIKIEINILKKIKNESIMLEPEDLVEKYMQIAFANMTDFTNFGVRKIPILDKDNKWVTDNNGTLMFYEQDYVNFKSDDQVDGGLIKEISIGKNGIRVKLEDRMKAMQWLSDYFNMNPMSKHKKDYDEAILDIRKQELKIKQEDW</sequence>
<feature type="domain" description="PBSX phage terminase small subunit-like N-terminal" evidence="3">
    <location>
        <begin position="1"/>
        <end position="58"/>
    </location>
</feature>
<accession>A0A1H7A8B2</accession>
<proteinExistence type="predicted"/>
<dbReference type="AlphaFoldDB" id="A0A1H7A8B2"/>
<dbReference type="STRING" id="84035.SAMN05660742_111114"/>
<dbReference type="GO" id="GO:0051276">
    <property type="term" value="P:chromosome organization"/>
    <property type="evidence" value="ECO:0007669"/>
    <property type="project" value="InterPro"/>
</dbReference>
<dbReference type="PANTHER" id="PTHR41328">
    <property type="entry name" value="TERMINASE SMALL SUBUNIT-RELATED"/>
    <property type="match status" value="1"/>
</dbReference>
<evidence type="ECO:0000256" key="2">
    <source>
        <dbReference type="ARBA" id="ARBA00023219"/>
    </source>
</evidence>
<evidence type="ECO:0000313" key="4">
    <source>
        <dbReference type="EMBL" id="SEJ60127.1"/>
    </source>
</evidence>
<keyword evidence="2" id="KW-0231">Viral genome packaging</keyword>
<keyword evidence="5" id="KW-1185">Reference proteome</keyword>
<evidence type="ECO:0000259" key="3">
    <source>
        <dbReference type="Pfam" id="PF10668"/>
    </source>
</evidence>